<proteinExistence type="predicted"/>
<dbReference type="KEGG" id="nte:NEUTE1DRAFT41349"/>
<dbReference type="OrthoDB" id="10387903at2759"/>
<dbReference type="HOGENOM" id="CLU_2405384_0_0_1"/>
<accession>F8MN74</accession>
<protein>
    <submittedName>
        <fullName evidence="2">Uncharacterized protein</fullName>
    </submittedName>
</protein>
<evidence type="ECO:0000256" key="1">
    <source>
        <dbReference type="SAM" id="MobiDB-lite"/>
    </source>
</evidence>
<dbReference type="RefSeq" id="XP_009850253.1">
    <property type="nucleotide sequence ID" value="XM_009851951.1"/>
</dbReference>
<dbReference type="AlphaFoldDB" id="F8MN74"/>
<feature type="region of interest" description="Disordered" evidence="1">
    <location>
        <begin position="35"/>
        <end position="93"/>
    </location>
</feature>
<evidence type="ECO:0000313" key="2">
    <source>
        <dbReference type="EMBL" id="EGO57247.1"/>
    </source>
</evidence>
<feature type="compositionally biased region" description="Polar residues" evidence="1">
    <location>
        <begin position="37"/>
        <end position="49"/>
    </location>
</feature>
<keyword evidence="3" id="KW-1185">Reference proteome</keyword>
<dbReference type="Proteomes" id="UP000008065">
    <property type="component" value="Unassembled WGS sequence"/>
</dbReference>
<organism evidence="2 3">
    <name type="scientific">Neurospora tetrasperma (strain FGSC 2508 / ATCC MYA-4615 / P0657)</name>
    <dbReference type="NCBI Taxonomy" id="510951"/>
    <lineage>
        <taxon>Eukaryota</taxon>
        <taxon>Fungi</taxon>
        <taxon>Dikarya</taxon>
        <taxon>Ascomycota</taxon>
        <taxon>Pezizomycotina</taxon>
        <taxon>Sordariomycetes</taxon>
        <taxon>Sordariomycetidae</taxon>
        <taxon>Sordariales</taxon>
        <taxon>Sordariaceae</taxon>
        <taxon>Neurospora</taxon>
    </lineage>
</organism>
<name>F8MN74_NEUT8</name>
<reference evidence="3" key="1">
    <citation type="journal article" date="2011" name="Genetics">
        <title>Massive changes in genome architecture accompany the transition to self-fertility in the filamentous fungus Neurospora tetrasperma.</title>
        <authorList>
            <person name="Ellison C.E."/>
            <person name="Stajich J.E."/>
            <person name="Jacobson D.J."/>
            <person name="Natvig D.O."/>
            <person name="Lapidus A."/>
            <person name="Foster B."/>
            <person name="Aerts A."/>
            <person name="Riley R."/>
            <person name="Lindquist E.A."/>
            <person name="Grigoriev I.V."/>
            <person name="Taylor J.W."/>
        </authorList>
    </citation>
    <scope>NUCLEOTIDE SEQUENCE [LARGE SCALE GENOMIC DNA]</scope>
    <source>
        <strain evidence="3">FGSC 2508 / P0657</strain>
    </source>
</reference>
<feature type="compositionally biased region" description="Basic and acidic residues" evidence="1">
    <location>
        <begin position="52"/>
        <end position="80"/>
    </location>
</feature>
<dbReference type="EMBL" id="GL891304">
    <property type="protein sequence ID" value="EGO57247.1"/>
    <property type="molecule type" value="Genomic_DNA"/>
</dbReference>
<dbReference type="GeneID" id="20827796"/>
<evidence type="ECO:0000313" key="3">
    <source>
        <dbReference type="Proteomes" id="UP000008065"/>
    </source>
</evidence>
<dbReference type="VEuPathDB" id="FungiDB:NEUTE1DRAFT_41349"/>
<gene>
    <name evidence="2" type="ORF">NEUTE1DRAFT_41349</name>
</gene>
<feature type="non-terminal residue" evidence="2">
    <location>
        <position position="1"/>
    </location>
</feature>
<sequence>YRKGLNWLARRRGTYAHYTGPNRCFGARLCPEARTAESPQGSLRTNYQVSDAFKHTVRNNDRDRPQKRPLLDTDHIHKQLVEQAHLPYTQETR</sequence>